<sequence>MTGKFDPVSDESVIEIRDLHLDYGDFTAVDGISLAVPPGQVLALLGTNGAGKTSTVDVLTGFQRPTSGTVRVLGADPLTERRKIATRVGIVLQEAGFLETLTVAETIDAWRRFTPGARPRAEALEMVDLGRRAGVQVGKLSGGEKRRLDLTLGLLGGPEVLFLDEPTTGLDPEARRNVWHLLRELILAGMTVLLTTHYMEEAEALADQVAIMDRGRIVREGTLAEITARSATAVSFRLPPAFGAADLPPLDGAEAAERDGRVLVHTHEPQRTLAALLGWAAGHGVELAELDVRAGSLEDAFLAAAAGERSSR</sequence>
<dbReference type="SMART" id="SM00382">
    <property type="entry name" value="AAA"/>
    <property type="match status" value="1"/>
</dbReference>
<keyword evidence="4 7" id="KW-0067">ATP-binding</keyword>
<dbReference type="GO" id="GO:0016887">
    <property type="term" value="F:ATP hydrolysis activity"/>
    <property type="evidence" value="ECO:0007669"/>
    <property type="project" value="InterPro"/>
</dbReference>
<dbReference type="GO" id="GO:0005886">
    <property type="term" value="C:plasma membrane"/>
    <property type="evidence" value="ECO:0007669"/>
    <property type="project" value="UniProtKB-SubCell"/>
</dbReference>
<evidence type="ECO:0000256" key="4">
    <source>
        <dbReference type="ARBA" id="ARBA00022840"/>
    </source>
</evidence>
<name>A0A1H8RIQ9_9PSEU</name>
<dbReference type="GO" id="GO:0005524">
    <property type="term" value="F:ATP binding"/>
    <property type="evidence" value="ECO:0007669"/>
    <property type="project" value="UniProtKB-KW"/>
</dbReference>
<dbReference type="InterPro" id="IPR003439">
    <property type="entry name" value="ABC_transporter-like_ATP-bd"/>
</dbReference>
<evidence type="ECO:0000259" key="6">
    <source>
        <dbReference type="PROSITE" id="PS50893"/>
    </source>
</evidence>
<evidence type="ECO:0000313" key="7">
    <source>
        <dbReference type="EMBL" id="SEO66295.1"/>
    </source>
</evidence>
<dbReference type="STRING" id="394193.SAMN04489732_101812"/>
<organism evidence="7 8">
    <name type="scientific">Amycolatopsis saalfeldensis</name>
    <dbReference type="NCBI Taxonomy" id="394193"/>
    <lineage>
        <taxon>Bacteria</taxon>
        <taxon>Bacillati</taxon>
        <taxon>Actinomycetota</taxon>
        <taxon>Actinomycetes</taxon>
        <taxon>Pseudonocardiales</taxon>
        <taxon>Pseudonocardiaceae</taxon>
        <taxon>Amycolatopsis</taxon>
    </lineage>
</organism>
<evidence type="ECO:0000256" key="2">
    <source>
        <dbReference type="ARBA" id="ARBA00022448"/>
    </source>
</evidence>
<dbReference type="AlphaFoldDB" id="A0A1H8RIQ9"/>
<evidence type="ECO:0000256" key="5">
    <source>
        <dbReference type="ARBA" id="ARBA00023251"/>
    </source>
</evidence>
<dbReference type="Pfam" id="PF00005">
    <property type="entry name" value="ABC_tran"/>
    <property type="match status" value="1"/>
</dbReference>
<accession>A0A1H8RIQ9</accession>
<dbReference type="InterPro" id="IPR027417">
    <property type="entry name" value="P-loop_NTPase"/>
</dbReference>
<dbReference type="PANTHER" id="PTHR42711:SF17">
    <property type="entry name" value="ABC TRANSPORTER ATP-BINDING PROTEIN"/>
    <property type="match status" value="1"/>
</dbReference>
<dbReference type="OrthoDB" id="9804819at2"/>
<evidence type="ECO:0000256" key="1">
    <source>
        <dbReference type="ARBA" id="ARBA00004202"/>
    </source>
</evidence>
<dbReference type="Proteomes" id="UP000198582">
    <property type="component" value="Unassembled WGS sequence"/>
</dbReference>
<dbReference type="InterPro" id="IPR050763">
    <property type="entry name" value="ABC_transporter_ATP-binding"/>
</dbReference>
<evidence type="ECO:0000256" key="3">
    <source>
        <dbReference type="ARBA" id="ARBA00022741"/>
    </source>
</evidence>
<keyword evidence="5" id="KW-0046">Antibiotic resistance</keyword>
<gene>
    <name evidence="7" type="ORF">SAMN04489732_101812</name>
</gene>
<protein>
    <submittedName>
        <fullName evidence="7">ABC-2 type transport system ATP-binding protein</fullName>
    </submittedName>
</protein>
<reference evidence="7 8" key="1">
    <citation type="submission" date="2016-10" db="EMBL/GenBank/DDBJ databases">
        <authorList>
            <person name="de Groot N.N."/>
        </authorList>
    </citation>
    <scope>NUCLEOTIDE SEQUENCE [LARGE SCALE GENOMIC DNA]</scope>
    <source>
        <strain evidence="7 8">DSM 44993</strain>
    </source>
</reference>
<dbReference type="EMBL" id="FOEF01000001">
    <property type="protein sequence ID" value="SEO66295.1"/>
    <property type="molecule type" value="Genomic_DNA"/>
</dbReference>
<dbReference type="GO" id="GO:0046677">
    <property type="term" value="P:response to antibiotic"/>
    <property type="evidence" value="ECO:0007669"/>
    <property type="project" value="UniProtKB-KW"/>
</dbReference>
<keyword evidence="3" id="KW-0547">Nucleotide-binding</keyword>
<dbReference type="Gene3D" id="3.40.50.300">
    <property type="entry name" value="P-loop containing nucleotide triphosphate hydrolases"/>
    <property type="match status" value="1"/>
</dbReference>
<comment type="subcellular location">
    <subcellularLocation>
        <location evidence="1">Cell membrane</location>
        <topology evidence="1">Peripheral membrane protein</topology>
    </subcellularLocation>
</comment>
<dbReference type="CDD" id="cd03230">
    <property type="entry name" value="ABC_DR_subfamily_A"/>
    <property type="match status" value="1"/>
</dbReference>
<feature type="domain" description="ABC transporter" evidence="6">
    <location>
        <begin position="14"/>
        <end position="239"/>
    </location>
</feature>
<evidence type="ECO:0000313" key="8">
    <source>
        <dbReference type="Proteomes" id="UP000198582"/>
    </source>
</evidence>
<dbReference type="SUPFAM" id="SSF52540">
    <property type="entry name" value="P-loop containing nucleoside triphosphate hydrolases"/>
    <property type="match status" value="1"/>
</dbReference>
<proteinExistence type="predicted"/>
<dbReference type="InterPro" id="IPR003593">
    <property type="entry name" value="AAA+_ATPase"/>
</dbReference>
<dbReference type="PROSITE" id="PS50893">
    <property type="entry name" value="ABC_TRANSPORTER_2"/>
    <property type="match status" value="1"/>
</dbReference>
<keyword evidence="2" id="KW-0813">Transport</keyword>
<keyword evidence="8" id="KW-1185">Reference proteome</keyword>
<dbReference type="PANTHER" id="PTHR42711">
    <property type="entry name" value="ABC TRANSPORTER ATP-BINDING PROTEIN"/>
    <property type="match status" value="1"/>
</dbReference>